<keyword evidence="3" id="KW-1185">Reference proteome</keyword>
<gene>
    <name evidence="2" type="ORF">NDU88_008040</name>
</gene>
<accession>A0AAV7RR68</accession>
<feature type="compositionally biased region" description="Basic and acidic residues" evidence="1">
    <location>
        <begin position="247"/>
        <end position="265"/>
    </location>
</feature>
<protein>
    <submittedName>
        <fullName evidence="2">Uncharacterized protein</fullName>
    </submittedName>
</protein>
<sequence length="290" mass="33291">MSPEGWARKTKHHSRVKGHRTLITKKKKQQGQAEDNLPPQKQNTPENRIQAQSTLPVPHWKQTEGRETTDKSPYPHETQKKATPDRPQQSGPEKGIQEGAQHTHRAPSARRKDGQKKETGQGHKKMEMSKETPRKSAQHTEEEAGTKTNRQKECPQKLAVGSQQPKASRGGNTNLHKPGLTHPRYAAQTAPRAAWEVQPKVPTRAPTSAKSTKKGDKERLNWNKSQKQLQSHPEEKTPSWHKRQRPRPQDDTQERTRTTKGEKQGHRVRRHREPPKTIRKKRRQRRAEVG</sequence>
<evidence type="ECO:0000313" key="2">
    <source>
        <dbReference type="EMBL" id="KAJ1155309.1"/>
    </source>
</evidence>
<feature type="compositionally biased region" description="Polar residues" evidence="1">
    <location>
        <begin position="39"/>
        <end position="55"/>
    </location>
</feature>
<proteinExistence type="predicted"/>
<evidence type="ECO:0000256" key="1">
    <source>
        <dbReference type="SAM" id="MobiDB-lite"/>
    </source>
</evidence>
<comment type="caution">
    <text evidence="2">The sequence shown here is derived from an EMBL/GenBank/DDBJ whole genome shotgun (WGS) entry which is preliminary data.</text>
</comment>
<feature type="compositionally biased region" description="Basic residues" evidence="1">
    <location>
        <begin position="8"/>
        <end position="29"/>
    </location>
</feature>
<reference evidence="2" key="1">
    <citation type="journal article" date="2022" name="bioRxiv">
        <title>Sequencing and chromosome-scale assembly of the giantPleurodeles waltlgenome.</title>
        <authorList>
            <person name="Brown T."/>
            <person name="Elewa A."/>
            <person name="Iarovenko S."/>
            <person name="Subramanian E."/>
            <person name="Araus A.J."/>
            <person name="Petzold A."/>
            <person name="Susuki M."/>
            <person name="Suzuki K.-i.T."/>
            <person name="Hayashi T."/>
            <person name="Toyoda A."/>
            <person name="Oliveira C."/>
            <person name="Osipova E."/>
            <person name="Leigh N.D."/>
            <person name="Simon A."/>
            <person name="Yun M.H."/>
        </authorList>
    </citation>
    <scope>NUCLEOTIDE SEQUENCE</scope>
    <source>
        <strain evidence="2">20211129_DDA</strain>
        <tissue evidence="2">Liver</tissue>
    </source>
</reference>
<feature type="compositionally biased region" description="Polar residues" evidence="1">
    <location>
        <begin position="222"/>
        <end position="231"/>
    </location>
</feature>
<feature type="compositionally biased region" description="Basic residues" evidence="1">
    <location>
        <begin position="266"/>
        <end position="290"/>
    </location>
</feature>
<organism evidence="2 3">
    <name type="scientific">Pleurodeles waltl</name>
    <name type="common">Iberian ribbed newt</name>
    <dbReference type="NCBI Taxonomy" id="8319"/>
    <lineage>
        <taxon>Eukaryota</taxon>
        <taxon>Metazoa</taxon>
        <taxon>Chordata</taxon>
        <taxon>Craniata</taxon>
        <taxon>Vertebrata</taxon>
        <taxon>Euteleostomi</taxon>
        <taxon>Amphibia</taxon>
        <taxon>Batrachia</taxon>
        <taxon>Caudata</taxon>
        <taxon>Salamandroidea</taxon>
        <taxon>Salamandridae</taxon>
        <taxon>Pleurodelinae</taxon>
        <taxon>Pleurodeles</taxon>
    </lineage>
</organism>
<dbReference type="AlphaFoldDB" id="A0AAV7RR68"/>
<dbReference type="Proteomes" id="UP001066276">
    <property type="component" value="Chromosome 5"/>
</dbReference>
<dbReference type="EMBL" id="JANPWB010000009">
    <property type="protein sequence ID" value="KAJ1155309.1"/>
    <property type="molecule type" value="Genomic_DNA"/>
</dbReference>
<feature type="compositionally biased region" description="Polar residues" evidence="1">
    <location>
        <begin position="161"/>
        <end position="175"/>
    </location>
</feature>
<feature type="region of interest" description="Disordered" evidence="1">
    <location>
        <begin position="1"/>
        <end position="290"/>
    </location>
</feature>
<evidence type="ECO:0000313" key="3">
    <source>
        <dbReference type="Proteomes" id="UP001066276"/>
    </source>
</evidence>
<feature type="compositionally biased region" description="Basic and acidic residues" evidence="1">
    <location>
        <begin position="61"/>
        <end position="84"/>
    </location>
</feature>
<feature type="compositionally biased region" description="Basic and acidic residues" evidence="1">
    <location>
        <begin position="110"/>
        <end position="155"/>
    </location>
</feature>
<name>A0AAV7RR68_PLEWA</name>